<reference evidence="5" key="1">
    <citation type="submission" date="2021-08" db="EMBL/GenBank/DDBJ databases">
        <title>Prevotella lacticifex sp. nov., isolated from rumen of cow.</title>
        <authorList>
            <person name="Shinkai T."/>
            <person name="Ikeyama N."/>
            <person name="Kumagai M."/>
            <person name="Ohmori H."/>
            <person name="Sakamoto M."/>
            <person name="Ohkuma M."/>
            <person name="Mitsumori M."/>
        </authorList>
    </citation>
    <scope>NUCLEOTIDE SEQUENCE</scope>
    <source>
        <strain evidence="5">JCM 8259</strain>
    </source>
</reference>
<keyword evidence="3" id="KW-0804">Transcription</keyword>
<evidence type="ECO:0000256" key="3">
    <source>
        <dbReference type="ARBA" id="ARBA00023163"/>
    </source>
</evidence>
<proteinExistence type="predicted"/>
<dbReference type="InterPro" id="IPR009057">
    <property type="entry name" value="Homeodomain-like_sf"/>
</dbReference>
<dbReference type="GO" id="GO:0003700">
    <property type="term" value="F:DNA-binding transcription factor activity"/>
    <property type="evidence" value="ECO:0007669"/>
    <property type="project" value="InterPro"/>
</dbReference>
<feature type="domain" description="HTH araC/xylS-type" evidence="4">
    <location>
        <begin position="200"/>
        <end position="304"/>
    </location>
</feature>
<dbReference type="PROSITE" id="PS01124">
    <property type="entry name" value="HTH_ARAC_FAMILY_2"/>
    <property type="match status" value="1"/>
</dbReference>
<evidence type="ECO:0000313" key="6">
    <source>
        <dbReference type="Proteomes" id="UP000887097"/>
    </source>
</evidence>
<dbReference type="AlphaFoldDB" id="A0AA37I2I4"/>
<dbReference type="SUPFAM" id="SSF46689">
    <property type="entry name" value="Homeodomain-like"/>
    <property type="match status" value="1"/>
</dbReference>
<organism evidence="5 6">
    <name type="scientific">Xylanibacter ruminicola</name>
    <name type="common">Prevotella ruminicola</name>
    <dbReference type="NCBI Taxonomy" id="839"/>
    <lineage>
        <taxon>Bacteria</taxon>
        <taxon>Pseudomonadati</taxon>
        <taxon>Bacteroidota</taxon>
        <taxon>Bacteroidia</taxon>
        <taxon>Bacteroidales</taxon>
        <taxon>Prevotellaceae</taxon>
        <taxon>Xylanibacter</taxon>
    </lineage>
</organism>
<dbReference type="PANTHER" id="PTHR43280:SF32">
    <property type="entry name" value="TRANSCRIPTIONAL REGULATORY PROTEIN"/>
    <property type="match status" value="1"/>
</dbReference>
<dbReference type="Gene3D" id="1.10.10.60">
    <property type="entry name" value="Homeodomain-like"/>
    <property type="match status" value="1"/>
</dbReference>
<comment type="caution">
    <text evidence="5">The sequence shown here is derived from an EMBL/GenBank/DDBJ whole genome shotgun (WGS) entry which is preliminary data.</text>
</comment>
<evidence type="ECO:0000313" key="5">
    <source>
        <dbReference type="EMBL" id="GJG33937.1"/>
    </source>
</evidence>
<accession>A0AA37I2I4</accession>
<gene>
    <name evidence="5" type="ORF">PRMUPPPA20_20460</name>
</gene>
<evidence type="ECO:0000256" key="1">
    <source>
        <dbReference type="ARBA" id="ARBA00023015"/>
    </source>
</evidence>
<protein>
    <submittedName>
        <fullName evidence="5">AraC family transcriptional regulator</fullName>
    </submittedName>
</protein>
<dbReference type="GO" id="GO:0043565">
    <property type="term" value="F:sequence-specific DNA binding"/>
    <property type="evidence" value="ECO:0007669"/>
    <property type="project" value="InterPro"/>
</dbReference>
<evidence type="ECO:0000256" key="2">
    <source>
        <dbReference type="ARBA" id="ARBA00023125"/>
    </source>
</evidence>
<evidence type="ECO:0000259" key="4">
    <source>
        <dbReference type="PROSITE" id="PS01124"/>
    </source>
</evidence>
<keyword evidence="1" id="KW-0805">Transcription regulation</keyword>
<sequence>MCIFVPDMRNILKVDCPNDYARFVDAPVLHPLISIIHYDELAPFRHSLNNYGVYGLFIQRQFPNTLSYGMKTLQVSDASIIAVEPGQIGGLEDNGERISLCGWVLLWSPELLHGTELERQIDRYQFFSYFFDGSLRMEPDEWLSITQLVAQMRQELQTHEDSPSLRSVLLAYLRLILEYCNRIYQRQLFEEDRGEADLLKRFHNLLQTYFRENRQLMQGLPTVAWCASELAYSPRYFGDIVHKATGGTAIGYIHNYIINQAKSLLMQGHNISETSRLLGFDFPHHFTRLFKRITGLTPSEFLGKNQL</sequence>
<dbReference type="Proteomes" id="UP000887097">
    <property type="component" value="Unassembled WGS sequence"/>
</dbReference>
<dbReference type="InterPro" id="IPR018060">
    <property type="entry name" value="HTH_AraC"/>
</dbReference>
<dbReference type="Pfam" id="PF12833">
    <property type="entry name" value="HTH_18"/>
    <property type="match status" value="1"/>
</dbReference>
<name>A0AA37I2I4_XYLRU</name>
<dbReference type="EMBL" id="BPTT01000001">
    <property type="protein sequence ID" value="GJG33937.1"/>
    <property type="molecule type" value="Genomic_DNA"/>
</dbReference>
<dbReference type="PANTHER" id="PTHR43280">
    <property type="entry name" value="ARAC-FAMILY TRANSCRIPTIONAL REGULATOR"/>
    <property type="match status" value="1"/>
</dbReference>
<keyword evidence="2" id="KW-0238">DNA-binding</keyword>
<dbReference type="SMART" id="SM00342">
    <property type="entry name" value="HTH_ARAC"/>
    <property type="match status" value="1"/>
</dbReference>